<gene>
    <name evidence="1" type="ORF">RPERSI_LOCUS5558</name>
</gene>
<evidence type="ECO:0000313" key="2">
    <source>
        <dbReference type="Proteomes" id="UP000789920"/>
    </source>
</evidence>
<name>A0ACA9MGP7_9GLOM</name>
<sequence>MSNQFSNQRCSKCYQKYSGLKATCSDSSCNREHLFKKNGQLFCVVCLMREGNIKCQKCRKSITCLEEMGKWRGNVFSSDDHTYDINNFGCECRECNHGENKKSKLKRCQGTFSVDYNGGHKAKYGSTQFNQCDSAVPIDGGDFCQQCQGQTETYQQLKVRLDAEHKRIFEEYRRAREKAQNWWNTLSSSDPHLVPIQITDEFLEKEIGFRDNLALEMIHNQQMVVRKNNNDNSSPLADNPVSPTQPPQPENNQRTDEKNHNDGQKSLENRDKSEKKKIEVGNENKDNKLIIDLKNVKKITLREDGKLEIEFNNSENGNYSISQIVTDEQISNNQELQKIKNYCQEKGKTSLEQQELNSLLSVTTPEKPRDGNNSLLIISIFGGTLIVGIVIGLFWRKKKR</sequence>
<keyword evidence="2" id="KW-1185">Reference proteome</keyword>
<dbReference type="EMBL" id="CAJVQC010008354">
    <property type="protein sequence ID" value="CAG8591584.1"/>
    <property type="molecule type" value="Genomic_DNA"/>
</dbReference>
<reference evidence="1" key="1">
    <citation type="submission" date="2021-06" db="EMBL/GenBank/DDBJ databases">
        <authorList>
            <person name="Kallberg Y."/>
            <person name="Tangrot J."/>
            <person name="Rosling A."/>
        </authorList>
    </citation>
    <scope>NUCLEOTIDE SEQUENCE</scope>
    <source>
        <strain evidence="1">MA461A</strain>
    </source>
</reference>
<accession>A0ACA9MGP7</accession>
<evidence type="ECO:0000313" key="1">
    <source>
        <dbReference type="EMBL" id="CAG8591584.1"/>
    </source>
</evidence>
<comment type="caution">
    <text evidence="1">The sequence shown here is derived from an EMBL/GenBank/DDBJ whole genome shotgun (WGS) entry which is preliminary data.</text>
</comment>
<dbReference type="Proteomes" id="UP000789920">
    <property type="component" value="Unassembled WGS sequence"/>
</dbReference>
<protein>
    <submittedName>
        <fullName evidence="1">31481_t:CDS:1</fullName>
    </submittedName>
</protein>
<organism evidence="1 2">
    <name type="scientific">Racocetra persica</name>
    <dbReference type="NCBI Taxonomy" id="160502"/>
    <lineage>
        <taxon>Eukaryota</taxon>
        <taxon>Fungi</taxon>
        <taxon>Fungi incertae sedis</taxon>
        <taxon>Mucoromycota</taxon>
        <taxon>Glomeromycotina</taxon>
        <taxon>Glomeromycetes</taxon>
        <taxon>Diversisporales</taxon>
        <taxon>Gigasporaceae</taxon>
        <taxon>Racocetra</taxon>
    </lineage>
</organism>
<proteinExistence type="predicted"/>